<feature type="domain" description="Phage head morphogenesis" evidence="2">
    <location>
        <begin position="162"/>
        <end position="273"/>
    </location>
</feature>
<evidence type="ECO:0000313" key="3">
    <source>
        <dbReference type="EMBL" id="TVX94559.1"/>
    </source>
</evidence>
<sequence>MQQDLDGYIDRYNEILDRRQQLFAQEVLPFWQQATFRILQELKKLHAELVDAQRVPITQDPIDPAKYRNMQREIDRLTILAQQMVALAQADMPEKMRRNLAYTYADSYYFHAWGLEQATQLAINVPQLNAAGVMGVLANPWLPDGNTYSDRIRANTAYLADKMRAGIADAVNMGWDWNKTARHIEDIAGEGYLNSVRLARTEINRAASQASSHIFMQNADILDGKRWNATLDARTAPKDAANDRKVYDLAYDTAEMPGRPGERIPNHPNCRCKYSPVVSGVKDRVRERIARGAGDTPSEFGERTYVKVADYREYAKQRGIDLDERLRNDDPGRYLNNQERRGLPQPTF</sequence>
<feature type="region of interest" description="Disordered" evidence="1">
    <location>
        <begin position="322"/>
        <end position="348"/>
    </location>
</feature>
<organism evidence="3 4">
    <name type="scientific">Paenibacillus agilis</name>
    <dbReference type="NCBI Taxonomy" id="3020863"/>
    <lineage>
        <taxon>Bacteria</taxon>
        <taxon>Bacillati</taxon>
        <taxon>Bacillota</taxon>
        <taxon>Bacilli</taxon>
        <taxon>Bacillales</taxon>
        <taxon>Paenibacillaceae</taxon>
        <taxon>Paenibacillus</taxon>
    </lineage>
</organism>
<dbReference type="InterPro" id="IPR006528">
    <property type="entry name" value="Phage_head_morphogenesis_dom"/>
</dbReference>
<keyword evidence="4" id="KW-1185">Reference proteome</keyword>
<dbReference type="EMBL" id="VNJK01000001">
    <property type="protein sequence ID" value="TVX94559.1"/>
    <property type="molecule type" value="Genomic_DNA"/>
</dbReference>
<feature type="compositionally biased region" description="Basic and acidic residues" evidence="1">
    <location>
        <begin position="322"/>
        <end position="342"/>
    </location>
</feature>
<dbReference type="OrthoDB" id="9765386at2"/>
<proteinExistence type="predicted"/>
<evidence type="ECO:0000259" key="2">
    <source>
        <dbReference type="Pfam" id="PF04233"/>
    </source>
</evidence>
<accession>A0A559J3U6</accession>
<name>A0A559J3U6_9BACL</name>
<gene>
    <name evidence="3" type="ORF">FPZ44_03560</name>
</gene>
<comment type="caution">
    <text evidence="3">The sequence shown here is derived from an EMBL/GenBank/DDBJ whole genome shotgun (WGS) entry which is preliminary data.</text>
</comment>
<reference evidence="3 4" key="1">
    <citation type="submission" date="2019-07" db="EMBL/GenBank/DDBJ databases">
        <authorList>
            <person name="Kim J."/>
        </authorList>
    </citation>
    <scope>NUCLEOTIDE SEQUENCE [LARGE SCALE GENOMIC DNA]</scope>
    <source>
        <strain evidence="3 4">N4</strain>
    </source>
</reference>
<protein>
    <recommendedName>
        <fullName evidence="2">Phage head morphogenesis domain-containing protein</fullName>
    </recommendedName>
</protein>
<dbReference type="AlphaFoldDB" id="A0A559J3U6"/>
<evidence type="ECO:0000256" key="1">
    <source>
        <dbReference type="SAM" id="MobiDB-lite"/>
    </source>
</evidence>
<dbReference type="Pfam" id="PF04233">
    <property type="entry name" value="Phage_Mu_F"/>
    <property type="match status" value="1"/>
</dbReference>
<dbReference type="Proteomes" id="UP000318102">
    <property type="component" value="Unassembled WGS sequence"/>
</dbReference>
<evidence type="ECO:0000313" key="4">
    <source>
        <dbReference type="Proteomes" id="UP000318102"/>
    </source>
</evidence>